<dbReference type="Proteomes" id="UP000617340">
    <property type="component" value="Unassembled WGS sequence"/>
</dbReference>
<sequence length="111" mass="12183">MGLYINVGRVNAVSNVLNSLECSCPHISSSSPITDNKMHDLDPRLSPGLLVSREATQAATVQEYCDPLYSPTTVGKWFRGSRETNGGSFRERDFRPAAKQPTSQSPPNLMK</sequence>
<dbReference type="EMBL" id="JACSDZ010000001">
    <property type="protein sequence ID" value="KAF7418248.1"/>
    <property type="molecule type" value="Genomic_DNA"/>
</dbReference>
<protein>
    <submittedName>
        <fullName evidence="2">Uncharacterized protein</fullName>
    </submittedName>
</protein>
<evidence type="ECO:0000256" key="1">
    <source>
        <dbReference type="SAM" id="MobiDB-lite"/>
    </source>
</evidence>
<evidence type="ECO:0000313" key="2">
    <source>
        <dbReference type="EMBL" id="KAF7418248.1"/>
    </source>
</evidence>
<feature type="region of interest" description="Disordered" evidence="1">
    <location>
        <begin position="76"/>
        <end position="111"/>
    </location>
</feature>
<name>A0A834U6D9_VESGE</name>
<accession>A0A834U6D9</accession>
<dbReference type="AlphaFoldDB" id="A0A834U6D9"/>
<evidence type="ECO:0000313" key="3">
    <source>
        <dbReference type="Proteomes" id="UP000617340"/>
    </source>
</evidence>
<reference evidence="2" key="1">
    <citation type="journal article" date="2020" name="G3 (Bethesda)">
        <title>High-Quality Assemblies for Three Invasive Social Wasps from the &lt;i&gt;Vespula&lt;/i&gt; Genus.</title>
        <authorList>
            <person name="Harrop T.W.R."/>
            <person name="Guhlin J."/>
            <person name="McLaughlin G.M."/>
            <person name="Permina E."/>
            <person name="Stockwell P."/>
            <person name="Gilligan J."/>
            <person name="Le Lec M.F."/>
            <person name="Gruber M.A.M."/>
            <person name="Quinn O."/>
            <person name="Lovegrove M."/>
            <person name="Duncan E.J."/>
            <person name="Remnant E.J."/>
            <person name="Van Eeckhoven J."/>
            <person name="Graham B."/>
            <person name="Knapp R.A."/>
            <person name="Langford K.W."/>
            <person name="Kronenberg Z."/>
            <person name="Press M.O."/>
            <person name="Eacker S.M."/>
            <person name="Wilson-Rankin E.E."/>
            <person name="Purcell J."/>
            <person name="Lester P.J."/>
            <person name="Dearden P.K."/>
        </authorList>
    </citation>
    <scope>NUCLEOTIDE SEQUENCE</scope>
    <source>
        <strain evidence="2">Linc-1</strain>
    </source>
</reference>
<organism evidence="2 3">
    <name type="scientific">Vespula germanica</name>
    <name type="common">German yellow jacket</name>
    <name type="synonym">Paravespula germanica</name>
    <dbReference type="NCBI Taxonomy" id="30212"/>
    <lineage>
        <taxon>Eukaryota</taxon>
        <taxon>Metazoa</taxon>
        <taxon>Ecdysozoa</taxon>
        <taxon>Arthropoda</taxon>
        <taxon>Hexapoda</taxon>
        <taxon>Insecta</taxon>
        <taxon>Pterygota</taxon>
        <taxon>Neoptera</taxon>
        <taxon>Endopterygota</taxon>
        <taxon>Hymenoptera</taxon>
        <taxon>Apocrita</taxon>
        <taxon>Aculeata</taxon>
        <taxon>Vespoidea</taxon>
        <taxon>Vespidae</taxon>
        <taxon>Vespinae</taxon>
        <taxon>Vespula</taxon>
    </lineage>
</organism>
<comment type="caution">
    <text evidence="2">The sequence shown here is derived from an EMBL/GenBank/DDBJ whole genome shotgun (WGS) entry which is preliminary data.</text>
</comment>
<keyword evidence="3" id="KW-1185">Reference proteome</keyword>
<proteinExistence type="predicted"/>
<feature type="compositionally biased region" description="Polar residues" evidence="1">
    <location>
        <begin position="100"/>
        <end position="111"/>
    </location>
</feature>
<gene>
    <name evidence="2" type="ORF">HZH68_000901</name>
</gene>